<dbReference type="RefSeq" id="WP_116049395.1">
    <property type="nucleotide sequence ID" value="NZ_QUBQ01000006.1"/>
</dbReference>
<proteinExistence type="predicted"/>
<dbReference type="AlphaFoldDB" id="A0A371P715"/>
<evidence type="ECO:0000313" key="1">
    <source>
        <dbReference type="EMBL" id="REK71318.1"/>
    </source>
</evidence>
<gene>
    <name evidence="1" type="ORF">DX130_23050</name>
</gene>
<comment type="caution">
    <text evidence="1">The sequence shown here is derived from an EMBL/GenBank/DDBJ whole genome shotgun (WGS) entry which is preliminary data.</text>
</comment>
<evidence type="ECO:0000313" key="2">
    <source>
        <dbReference type="Proteomes" id="UP000261905"/>
    </source>
</evidence>
<sequence length="174" mass="20772">MKSLFRNFEFKQLSLSLSGPGITVERKNNALAYLENQSDETKQEVLRELFVIRHSLSEFYYRYKSIENTNWDLDEDEMKSEIAERLFSRVFDLYEKISKDILGSKYFVLMRNEQRKQIIEAFDYVISEKVSLEEDSDYPFDEDEEYAFISQLIELFEEVSDTIDNTMESLLLKN</sequence>
<dbReference type="EMBL" id="QUBQ01000006">
    <property type="protein sequence ID" value="REK71318.1"/>
    <property type="molecule type" value="Genomic_DNA"/>
</dbReference>
<protein>
    <submittedName>
        <fullName evidence="1">Uncharacterized protein</fullName>
    </submittedName>
</protein>
<dbReference type="Proteomes" id="UP000261905">
    <property type="component" value="Unassembled WGS sequence"/>
</dbReference>
<keyword evidence="2" id="KW-1185">Reference proteome</keyword>
<name>A0A371P715_9BACL</name>
<reference evidence="1 2" key="1">
    <citation type="submission" date="2018-08" db="EMBL/GenBank/DDBJ databases">
        <title>Paenibacillus sp. M4BSY-1, whole genome shotgun sequence.</title>
        <authorList>
            <person name="Tuo L."/>
        </authorList>
    </citation>
    <scope>NUCLEOTIDE SEQUENCE [LARGE SCALE GENOMIC DNA]</scope>
    <source>
        <strain evidence="1 2">M4BSY-1</strain>
    </source>
</reference>
<dbReference type="OrthoDB" id="9990325at2"/>
<organism evidence="1 2">
    <name type="scientific">Paenibacillus paeoniae</name>
    <dbReference type="NCBI Taxonomy" id="2292705"/>
    <lineage>
        <taxon>Bacteria</taxon>
        <taxon>Bacillati</taxon>
        <taxon>Bacillota</taxon>
        <taxon>Bacilli</taxon>
        <taxon>Bacillales</taxon>
        <taxon>Paenibacillaceae</taxon>
        <taxon>Paenibacillus</taxon>
    </lineage>
</organism>
<accession>A0A371P715</accession>